<dbReference type="GO" id="GO:0016740">
    <property type="term" value="F:transferase activity"/>
    <property type="evidence" value="ECO:0007669"/>
    <property type="project" value="UniProtKB-KW"/>
</dbReference>
<dbReference type="Pfam" id="PF00179">
    <property type="entry name" value="UQ_con"/>
    <property type="match status" value="1"/>
</dbReference>
<evidence type="ECO:0000256" key="3">
    <source>
        <dbReference type="ARBA" id="ARBA00022679"/>
    </source>
</evidence>
<organism evidence="13">
    <name type="scientific">viral metagenome</name>
    <dbReference type="NCBI Taxonomy" id="1070528"/>
    <lineage>
        <taxon>unclassified sequences</taxon>
        <taxon>metagenomes</taxon>
        <taxon>organismal metagenomes</taxon>
    </lineage>
</organism>
<name>A0A6C0C544_9ZZZZ</name>
<dbReference type="InterPro" id="IPR016135">
    <property type="entry name" value="UBQ-conjugating_enzyme/RWD"/>
</dbReference>
<dbReference type="Gene3D" id="3.10.110.10">
    <property type="entry name" value="Ubiquitin Conjugating Enzyme"/>
    <property type="match status" value="1"/>
</dbReference>
<dbReference type="GO" id="GO:0005524">
    <property type="term" value="F:ATP binding"/>
    <property type="evidence" value="ECO:0007669"/>
    <property type="project" value="UniProtKB-KW"/>
</dbReference>
<comment type="subcellular location">
    <subcellularLocation>
        <location evidence="1">Cytoplasm</location>
    </subcellularLocation>
</comment>
<evidence type="ECO:0000256" key="6">
    <source>
        <dbReference type="ARBA" id="ARBA00022786"/>
    </source>
</evidence>
<evidence type="ECO:0000256" key="9">
    <source>
        <dbReference type="ARBA" id="ARBA00041798"/>
    </source>
</evidence>
<evidence type="ECO:0000313" key="13">
    <source>
        <dbReference type="EMBL" id="QHS98894.1"/>
    </source>
</evidence>
<dbReference type="PANTHER" id="PTHR46116:SF26">
    <property type="entry name" value="UBIQUITIN-CONJUGATING ENZYME E2 Z"/>
    <property type="match status" value="1"/>
</dbReference>
<feature type="domain" description="UBC core" evidence="12">
    <location>
        <begin position="21"/>
        <end position="183"/>
    </location>
</feature>
<dbReference type="AlphaFoldDB" id="A0A6C0C544"/>
<dbReference type="GO" id="GO:0043066">
    <property type="term" value="P:negative regulation of apoptotic process"/>
    <property type="evidence" value="ECO:0007669"/>
    <property type="project" value="TreeGrafter"/>
</dbReference>
<reference evidence="13" key="1">
    <citation type="journal article" date="2020" name="Nature">
        <title>Giant virus diversity and host interactions through global metagenomics.</title>
        <authorList>
            <person name="Schulz F."/>
            <person name="Roux S."/>
            <person name="Paez-Espino D."/>
            <person name="Jungbluth S."/>
            <person name="Walsh D.A."/>
            <person name="Denef V.J."/>
            <person name="McMahon K.D."/>
            <person name="Konstantinidis K.T."/>
            <person name="Eloe-Fadrosh E.A."/>
            <person name="Kyrpides N.C."/>
            <person name="Woyke T."/>
        </authorList>
    </citation>
    <scope>NUCLEOTIDE SEQUENCE</scope>
    <source>
        <strain evidence="13">GVMAG-M-3300020185-18</strain>
    </source>
</reference>
<dbReference type="PROSITE" id="PS50127">
    <property type="entry name" value="UBC_2"/>
    <property type="match status" value="1"/>
</dbReference>
<accession>A0A6C0C544</accession>
<keyword evidence="3" id="KW-0808">Transferase</keyword>
<keyword evidence="7" id="KW-0067">ATP-binding</keyword>
<evidence type="ECO:0000256" key="8">
    <source>
        <dbReference type="ARBA" id="ARBA00039894"/>
    </source>
</evidence>
<dbReference type="GO" id="GO:0004869">
    <property type="term" value="F:cysteine-type endopeptidase inhibitor activity"/>
    <property type="evidence" value="ECO:0007669"/>
    <property type="project" value="TreeGrafter"/>
</dbReference>
<evidence type="ECO:0000256" key="11">
    <source>
        <dbReference type="ARBA" id="ARBA00042401"/>
    </source>
</evidence>
<proteinExistence type="predicted"/>
<dbReference type="GO" id="GO:0005634">
    <property type="term" value="C:nucleus"/>
    <property type="evidence" value="ECO:0007669"/>
    <property type="project" value="TreeGrafter"/>
</dbReference>
<evidence type="ECO:0000256" key="10">
    <source>
        <dbReference type="ARBA" id="ARBA00042316"/>
    </source>
</evidence>
<dbReference type="SMART" id="SM00212">
    <property type="entry name" value="UBCc"/>
    <property type="match status" value="1"/>
</dbReference>
<sequence>MTSKELKENTKKKEMIFFPKENRKRLLKDIANIMKYPLNNEGILYFHNENNIFKGKIIVFGPKDSIYQNGVYMFKITYTANYPYEPPKVKYLTNNGKTRFHPNLYRNGKVCLSLLNTWKGEQWTSCQTIRSILITLLSLLHNKPLLNEPGIHESNKDFIPYNRIIEYMNINTAINEVLEKKVAYQAFSHIWDNIINHFKKETSNIIDYIETLSQKYKKKENLRVRIYDMNVEINYISLLEKTKKNLDLINK</sequence>
<evidence type="ECO:0000256" key="1">
    <source>
        <dbReference type="ARBA" id="ARBA00004496"/>
    </source>
</evidence>
<keyword evidence="4" id="KW-0053">Apoptosis</keyword>
<dbReference type="SUPFAM" id="SSF54495">
    <property type="entry name" value="UBC-like"/>
    <property type="match status" value="1"/>
</dbReference>
<dbReference type="GO" id="GO:0005737">
    <property type="term" value="C:cytoplasm"/>
    <property type="evidence" value="ECO:0007669"/>
    <property type="project" value="UniProtKB-SubCell"/>
</dbReference>
<dbReference type="PANTHER" id="PTHR46116">
    <property type="entry name" value="(E3-INDEPENDENT) E2 UBIQUITIN-CONJUGATING ENZYME"/>
    <property type="match status" value="1"/>
</dbReference>
<dbReference type="PROSITE" id="PS00183">
    <property type="entry name" value="UBC_1"/>
    <property type="match status" value="1"/>
</dbReference>
<evidence type="ECO:0000256" key="4">
    <source>
        <dbReference type="ARBA" id="ARBA00022703"/>
    </source>
</evidence>
<evidence type="ECO:0000256" key="2">
    <source>
        <dbReference type="ARBA" id="ARBA00022490"/>
    </source>
</evidence>
<dbReference type="InterPro" id="IPR000608">
    <property type="entry name" value="UBC"/>
</dbReference>
<evidence type="ECO:0000256" key="7">
    <source>
        <dbReference type="ARBA" id="ARBA00022840"/>
    </source>
</evidence>
<keyword evidence="2" id="KW-0963">Cytoplasm</keyword>
<dbReference type="EMBL" id="MN739327">
    <property type="protein sequence ID" value="QHS98894.1"/>
    <property type="molecule type" value="Genomic_DNA"/>
</dbReference>
<dbReference type="InterPro" id="IPR023313">
    <property type="entry name" value="UBQ-conjugating_AS"/>
</dbReference>
<keyword evidence="5" id="KW-0547">Nucleotide-binding</keyword>
<evidence type="ECO:0000259" key="12">
    <source>
        <dbReference type="PROSITE" id="PS50127"/>
    </source>
</evidence>
<protein>
    <recommendedName>
        <fullName evidence="8">Ubiquitin-conjugating enzyme E2 Z</fullName>
    </recommendedName>
    <alternativeName>
        <fullName evidence="9">E2 ubiquitin-conjugating enzyme Z</fullName>
    </alternativeName>
    <alternativeName>
        <fullName evidence="11">Ubiquitin carrier protein Z</fullName>
    </alternativeName>
    <alternativeName>
        <fullName evidence="10">Ubiquitin-protein ligase Z</fullName>
    </alternativeName>
</protein>
<evidence type="ECO:0000256" key="5">
    <source>
        <dbReference type="ARBA" id="ARBA00022741"/>
    </source>
</evidence>
<dbReference type="GO" id="GO:0006915">
    <property type="term" value="P:apoptotic process"/>
    <property type="evidence" value="ECO:0007669"/>
    <property type="project" value="UniProtKB-KW"/>
</dbReference>
<keyword evidence="6" id="KW-0833">Ubl conjugation pathway</keyword>